<organism evidence="1 2">
    <name type="scientific">Streptomyces tauricus</name>
    <dbReference type="NCBI Taxonomy" id="68274"/>
    <lineage>
        <taxon>Bacteria</taxon>
        <taxon>Bacillati</taxon>
        <taxon>Actinomycetota</taxon>
        <taxon>Actinomycetes</taxon>
        <taxon>Kitasatosporales</taxon>
        <taxon>Streptomycetaceae</taxon>
        <taxon>Streptomyces</taxon>
        <taxon>Streptomyces aurantiacus group</taxon>
    </lineage>
</organism>
<evidence type="ECO:0008006" key="3">
    <source>
        <dbReference type="Google" id="ProtNLM"/>
    </source>
</evidence>
<dbReference type="EMBL" id="CP108133">
    <property type="protein sequence ID" value="WTP49502.1"/>
    <property type="molecule type" value="Genomic_DNA"/>
</dbReference>
<proteinExistence type="predicted"/>
<dbReference type="Proteomes" id="UP001432166">
    <property type="component" value="Chromosome"/>
</dbReference>
<evidence type="ECO:0000313" key="2">
    <source>
        <dbReference type="Proteomes" id="UP001432166"/>
    </source>
</evidence>
<accession>A0ABZ1JD17</accession>
<evidence type="ECO:0000313" key="1">
    <source>
        <dbReference type="EMBL" id="WTP49502.1"/>
    </source>
</evidence>
<name>A0ABZ1JD17_9ACTN</name>
<reference evidence="1" key="1">
    <citation type="submission" date="2022-10" db="EMBL/GenBank/DDBJ databases">
        <title>The complete genomes of actinobacterial strains from the NBC collection.</title>
        <authorList>
            <person name="Joergensen T.S."/>
            <person name="Alvarez Arevalo M."/>
            <person name="Sterndorff E.B."/>
            <person name="Faurdal D."/>
            <person name="Vuksanovic O."/>
            <person name="Mourched A.-S."/>
            <person name="Charusanti P."/>
            <person name="Shaw S."/>
            <person name="Blin K."/>
            <person name="Weber T."/>
        </authorList>
    </citation>
    <scope>NUCLEOTIDE SEQUENCE</scope>
    <source>
        <strain evidence="1">NBC_00189</strain>
    </source>
</reference>
<dbReference type="RefSeq" id="WP_328937626.1">
    <property type="nucleotide sequence ID" value="NZ_CP108133.1"/>
</dbReference>
<gene>
    <name evidence="1" type="ORF">OG288_15055</name>
</gene>
<sequence length="142" mass="15281">MAAAVPVLIVITLFPLPACEAEGEKLDSDQIVGVWKGSGAGRIQFHENGRFEMTGIPRDAIAFSFIDPPPGKGRIAGEGTWQLEGGRDQGAALELLIDNGGSFSNASETALLQLQQGGENPRMYFDTNPDKEYGYEVRRTAP</sequence>
<keyword evidence="2" id="KW-1185">Reference proteome</keyword>
<protein>
    <recommendedName>
        <fullName evidence="3">Lipoprotein</fullName>
    </recommendedName>
</protein>